<proteinExistence type="predicted"/>
<keyword evidence="2" id="KW-1185">Reference proteome</keyword>
<sequence>MVVSIVFIIIIAGALAFMVAQWRRGRSGGGGLGGMRSSQMASMRQGVLTVTGVSDRREPDSKGQMYCTVSGTINGPDTAPAEVYGDLVLTTTDPWPQMGSEYPVVYRAGKAQTSWHFGVLPPAPSPDQGTGYQ</sequence>
<organism evidence="1 2">
    <name type="scientific">Gordonia jinhuaensis</name>
    <dbReference type="NCBI Taxonomy" id="1517702"/>
    <lineage>
        <taxon>Bacteria</taxon>
        <taxon>Bacillati</taxon>
        <taxon>Actinomycetota</taxon>
        <taxon>Actinomycetes</taxon>
        <taxon>Mycobacteriales</taxon>
        <taxon>Gordoniaceae</taxon>
        <taxon>Gordonia</taxon>
    </lineage>
</organism>
<dbReference type="AlphaFoldDB" id="A0A916TIX0"/>
<protein>
    <submittedName>
        <fullName evidence="1">Uncharacterized protein</fullName>
    </submittedName>
</protein>
<dbReference type="Proteomes" id="UP000621454">
    <property type="component" value="Unassembled WGS sequence"/>
</dbReference>
<gene>
    <name evidence="1" type="ORF">GCM10011489_34070</name>
</gene>
<dbReference type="RefSeq" id="WP_188588057.1">
    <property type="nucleotide sequence ID" value="NZ_BMGC01000036.1"/>
</dbReference>
<name>A0A916TIX0_9ACTN</name>
<comment type="caution">
    <text evidence="1">The sequence shown here is derived from an EMBL/GenBank/DDBJ whole genome shotgun (WGS) entry which is preliminary data.</text>
</comment>
<evidence type="ECO:0000313" key="2">
    <source>
        <dbReference type="Proteomes" id="UP000621454"/>
    </source>
</evidence>
<accession>A0A916TIX0</accession>
<reference evidence="1" key="1">
    <citation type="journal article" date="2014" name="Int. J. Syst. Evol. Microbiol.">
        <title>Complete genome sequence of Corynebacterium casei LMG S-19264T (=DSM 44701T), isolated from a smear-ripened cheese.</title>
        <authorList>
            <consortium name="US DOE Joint Genome Institute (JGI-PGF)"/>
            <person name="Walter F."/>
            <person name="Albersmeier A."/>
            <person name="Kalinowski J."/>
            <person name="Ruckert C."/>
        </authorList>
    </citation>
    <scope>NUCLEOTIDE SEQUENCE</scope>
    <source>
        <strain evidence="1">CGMCC 1.12827</strain>
    </source>
</reference>
<dbReference type="EMBL" id="BMGC01000036">
    <property type="protein sequence ID" value="GGB43738.1"/>
    <property type="molecule type" value="Genomic_DNA"/>
</dbReference>
<evidence type="ECO:0000313" key="1">
    <source>
        <dbReference type="EMBL" id="GGB43738.1"/>
    </source>
</evidence>
<reference evidence="1" key="2">
    <citation type="submission" date="2020-09" db="EMBL/GenBank/DDBJ databases">
        <authorList>
            <person name="Sun Q."/>
            <person name="Zhou Y."/>
        </authorList>
    </citation>
    <scope>NUCLEOTIDE SEQUENCE</scope>
    <source>
        <strain evidence="1">CGMCC 1.12827</strain>
    </source>
</reference>